<dbReference type="NCBIfam" id="NF045894">
    <property type="entry name" value="PKS_plus_SDR"/>
    <property type="match status" value="1"/>
</dbReference>
<dbReference type="PROSITE" id="PS00606">
    <property type="entry name" value="KS3_1"/>
    <property type="match status" value="2"/>
</dbReference>
<dbReference type="SMART" id="SM00825">
    <property type="entry name" value="PKS_KS"/>
    <property type="match status" value="2"/>
</dbReference>
<dbReference type="SMART" id="SM00827">
    <property type="entry name" value="PKS_AT"/>
    <property type="match status" value="2"/>
</dbReference>
<evidence type="ECO:0000256" key="5">
    <source>
        <dbReference type="PROSITE-ProRule" id="PRU01363"/>
    </source>
</evidence>
<dbReference type="SMART" id="SM00826">
    <property type="entry name" value="PKS_DH"/>
    <property type="match status" value="1"/>
</dbReference>
<dbReference type="PROSITE" id="PS52004">
    <property type="entry name" value="KS3_2"/>
    <property type="match status" value="2"/>
</dbReference>
<keyword evidence="3" id="KW-0808">Transferase</keyword>
<evidence type="ECO:0000259" key="8">
    <source>
        <dbReference type="PROSITE" id="PS52004"/>
    </source>
</evidence>
<dbReference type="Pfam" id="PF00550">
    <property type="entry name" value="PP-binding"/>
    <property type="match status" value="2"/>
</dbReference>
<evidence type="ECO:0000313" key="11">
    <source>
        <dbReference type="Proteomes" id="UP000812982"/>
    </source>
</evidence>
<dbReference type="PANTHER" id="PTHR43775">
    <property type="entry name" value="FATTY ACID SYNTHASE"/>
    <property type="match status" value="1"/>
</dbReference>
<dbReference type="PROSITE" id="PS00012">
    <property type="entry name" value="PHOSPHOPANTETHEINE"/>
    <property type="match status" value="1"/>
</dbReference>
<dbReference type="InterPro" id="IPR050091">
    <property type="entry name" value="PKS_NRPS_Biosynth_Enz"/>
</dbReference>
<dbReference type="InterPro" id="IPR049552">
    <property type="entry name" value="PKS_DH_N"/>
</dbReference>
<evidence type="ECO:0000256" key="1">
    <source>
        <dbReference type="ARBA" id="ARBA00022450"/>
    </source>
</evidence>
<feature type="compositionally biased region" description="Low complexity" evidence="6">
    <location>
        <begin position="3676"/>
        <end position="3688"/>
    </location>
</feature>
<dbReference type="Pfam" id="PF00109">
    <property type="entry name" value="ketoacyl-synt"/>
    <property type="match status" value="2"/>
</dbReference>
<dbReference type="SMART" id="SM00822">
    <property type="entry name" value="PKS_KR"/>
    <property type="match status" value="2"/>
</dbReference>
<dbReference type="Pfam" id="PF02801">
    <property type="entry name" value="Ketoacyl-synt_C"/>
    <property type="match status" value="2"/>
</dbReference>
<dbReference type="InterPro" id="IPR006162">
    <property type="entry name" value="Ppantetheine_attach_site"/>
</dbReference>
<feature type="domain" description="Ketosynthase family 3 (KS3)" evidence="8">
    <location>
        <begin position="1559"/>
        <end position="1984"/>
    </location>
</feature>
<dbReference type="InterPro" id="IPR020843">
    <property type="entry name" value="ER"/>
</dbReference>
<evidence type="ECO:0000256" key="4">
    <source>
        <dbReference type="ARBA" id="ARBA00023268"/>
    </source>
</evidence>
<comment type="caution">
    <text evidence="10">The sequence shown here is derived from an EMBL/GenBank/DDBJ whole genome shotgun (WGS) entry which is preliminary data.</text>
</comment>
<dbReference type="Proteomes" id="UP000812982">
    <property type="component" value="Unassembled WGS sequence"/>
</dbReference>
<dbReference type="SMART" id="SM01294">
    <property type="entry name" value="PKS_PP_betabranch"/>
    <property type="match status" value="1"/>
</dbReference>
<feature type="domain" description="Carrier" evidence="7">
    <location>
        <begin position="1464"/>
        <end position="1538"/>
    </location>
</feature>
<keyword evidence="2" id="KW-0597">Phosphoprotein</keyword>
<dbReference type="RefSeq" id="WP_217154487.1">
    <property type="nucleotide sequence ID" value="NZ_VOMB01000002.1"/>
</dbReference>
<dbReference type="Pfam" id="PF22621">
    <property type="entry name" value="CurL-like_PKS_C"/>
    <property type="match status" value="2"/>
</dbReference>
<keyword evidence="4" id="KW-0511">Multifunctional enzyme</keyword>
<feature type="region of interest" description="N-terminal hotdog fold" evidence="5">
    <location>
        <begin position="2492"/>
        <end position="2612"/>
    </location>
</feature>
<dbReference type="Pfam" id="PF08240">
    <property type="entry name" value="ADH_N"/>
    <property type="match status" value="1"/>
</dbReference>
<dbReference type="InterPro" id="IPR049900">
    <property type="entry name" value="PKS_mFAS_DH"/>
</dbReference>
<dbReference type="EMBL" id="VOMB01000002">
    <property type="protein sequence ID" value="MBU9762495.1"/>
    <property type="molecule type" value="Genomic_DNA"/>
</dbReference>
<feature type="domain" description="Carrier" evidence="7">
    <location>
        <begin position="3597"/>
        <end position="3675"/>
    </location>
</feature>
<dbReference type="SMART" id="SM00823">
    <property type="entry name" value="PKS_PP"/>
    <property type="match status" value="2"/>
</dbReference>
<evidence type="ECO:0000259" key="7">
    <source>
        <dbReference type="PROSITE" id="PS50075"/>
    </source>
</evidence>
<keyword evidence="11" id="KW-1185">Reference proteome</keyword>
<dbReference type="Pfam" id="PF00698">
    <property type="entry name" value="Acyl_transf_1"/>
    <property type="match status" value="2"/>
</dbReference>
<dbReference type="InterPro" id="IPR014030">
    <property type="entry name" value="Ketoacyl_synth_N"/>
</dbReference>
<dbReference type="InterPro" id="IPR049551">
    <property type="entry name" value="PKS_DH_C"/>
</dbReference>
<dbReference type="InterPro" id="IPR020806">
    <property type="entry name" value="PKS_PP-bd"/>
</dbReference>
<name>A0ABS6KG21_9MYCO</name>
<dbReference type="PROSITE" id="PS52019">
    <property type="entry name" value="PKS_MFAS_DH"/>
    <property type="match status" value="1"/>
</dbReference>
<keyword evidence="1" id="KW-0596">Phosphopantetheine</keyword>
<dbReference type="CDD" id="cd08952">
    <property type="entry name" value="KR_1_SDR_x"/>
    <property type="match status" value="1"/>
</dbReference>
<dbReference type="Pfam" id="PF14765">
    <property type="entry name" value="PS-DH"/>
    <property type="match status" value="1"/>
</dbReference>
<dbReference type="InterPro" id="IPR009081">
    <property type="entry name" value="PP-bd_ACP"/>
</dbReference>
<proteinExistence type="predicted"/>
<dbReference type="CDD" id="cd00833">
    <property type="entry name" value="PKS"/>
    <property type="match status" value="2"/>
</dbReference>
<feature type="compositionally biased region" description="Low complexity" evidence="6">
    <location>
        <begin position="1996"/>
        <end position="2025"/>
    </location>
</feature>
<dbReference type="Pfam" id="PF21089">
    <property type="entry name" value="PKS_DH_N"/>
    <property type="match status" value="1"/>
</dbReference>
<dbReference type="InterPro" id="IPR057326">
    <property type="entry name" value="KR_dom"/>
</dbReference>
<feature type="active site" description="Proton acceptor; for dehydratase activity" evidence="5">
    <location>
        <position position="2523"/>
    </location>
</feature>
<dbReference type="InterPro" id="IPR013968">
    <property type="entry name" value="PKS_KR"/>
</dbReference>
<dbReference type="SMART" id="SM00829">
    <property type="entry name" value="PKS_ER"/>
    <property type="match status" value="1"/>
</dbReference>
<feature type="domain" description="Ketosynthase family 3 (KS3)" evidence="8">
    <location>
        <begin position="11"/>
        <end position="437"/>
    </location>
</feature>
<feature type="region of interest" description="Disordered" evidence="6">
    <location>
        <begin position="3675"/>
        <end position="3704"/>
    </location>
</feature>
<dbReference type="Pfam" id="PF13602">
    <property type="entry name" value="ADH_zinc_N_2"/>
    <property type="match status" value="1"/>
</dbReference>
<dbReference type="PROSITE" id="PS50075">
    <property type="entry name" value="CARRIER"/>
    <property type="match status" value="2"/>
</dbReference>
<dbReference type="CDD" id="cd05195">
    <property type="entry name" value="enoyl_red"/>
    <property type="match status" value="1"/>
</dbReference>
<dbReference type="InterPro" id="IPR020807">
    <property type="entry name" value="PKS_DH"/>
</dbReference>
<gene>
    <name evidence="10" type="ORF">FR943_01335</name>
</gene>
<feature type="active site" description="Proton donor; for dehydratase activity" evidence="5">
    <location>
        <position position="2692"/>
    </location>
</feature>
<feature type="region of interest" description="Disordered" evidence="6">
    <location>
        <begin position="1985"/>
        <end position="2032"/>
    </location>
</feature>
<evidence type="ECO:0000256" key="2">
    <source>
        <dbReference type="ARBA" id="ARBA00022553"/>
    </source>
</evidence>
<organism evidence="10 11">
    <name type="scientific">[Mycobacterium] fortunisiensis</name>
    <dbReference type="NCBI Taxonomy" id="2600579"/>
    <lineage>
        <taxon>Bacteria</taxon>
        <taxon>Bacillati</taxon>
        <taxon>Actinomycetota</taxon>
        <taxon>Actinomycetes</taxon>
        <taxon>Mycobacteriales</taxon>
        <taxon>Mycobacteriaceae</taxon>
        <taxon>Mycolicibacterium</taxon>
    </lineage>
</organism>
<dbReference type="CDD" id="cd08955">
    <property type="entry name" value="KR_2_FAS_SDR_x"/>
    <property type="match status" value="1"/>
</dbReference>
<evidence type="ECO:0000313" key="10">
    <source>
        <dbReference type="EMBL" id="MBU9762495.1"/>
    </source>
</evidence>
<dbReference type="InterPro" id="IPR014031">
    <property type="entry name" value="Ketoacyl_synth_C"/>
</dbReference>
<feature type="domain" description="PKS/mFAS DH" evidence="9">
    <location>
        <begin position="2492"/>
        <end position="2781"/>
    </location>
</feature>
<dbReference type="InterPro" id="IPR018201">
    <property type="entry name" value="Ketoacyl_synth_AS"/>
</dbReference>
<feature type="region of interest" description="C-terminal hotdog fold" evidence="5">
    <location>
        <begin position="2628"/>
        <end position="2781"/>
    </location>
</feature>
<protein>
    <submittedName>
        <fullName evidence="10">SDR family NAD(P)-dependent oxidoreductase</fullName>
    </submittedName>
</protein>
<dbReference type="InterPro" id="IPR014043">
    <property type="entry name" value="Acyl_transferase_dom"/>
</dbReference>
<sequence length="3704" mass="395195">MESADLTTELAPRFAIVGYAARLPGAPDTDEFWDLLRDGREAISEVPEDRWDVDEFFDPEPGAPGKVVTRRAGFVDDVTGFDAPFFGMSTREVRLLDPQHRLLLETAWRAVEHSGTAPTSLANSNTGVFVGLATHDYLGMASDELTYPEIEAYMAIGTSNAAAAGRISYRLGLQGPSVAVDTACSSSLVAIHQACQALRLGECDLALAGGANVLLTPATMITFSNAHMLAPDGRCKTFDAAADGYVRGEGCGVIVIKRLEDAIRDGDRIRAVIRGSAINQDGASGGLTVPNGVAQQHVISEALKRSGLKPSDVNYLEAHGTGTSLGDPIEAQAAGAVLGTGREPDQPLLMGSAKTNIGHLEAAAGIAGVIKVVLALENETLPKHLNFENPSPHIPWDRLAVQVVKETIPWERNGRPRIAGVSSFGFAGTNAHVILEEAPEQPAPAAAEPETNRFGLLPLSAHTPAALVQIADQYRTWLTAHPEATLADVCYTAGTGRAHLEHRAALVVGSRDAAVELLGALAEDRPAPGLVRGESYDKPKTAWLFTGQGSQYPGMARELFDTEPVFAETVKQCAAAVADVLEKPLLDVIFDVDGPDAEETLRQTSYAQPALFAIEMGLARLWQSWGFEPDVVLGHSVGQYAAACVAGVFSLEDGALLMAERGRLFGSLPAGGRMAAVFAAAERVESLTDEFPTLSVAAYNGANTVLSGPAADLERAVAALTADGIRCDWLETSHAFHSALLDPILDEFEAYASRFTFAAPQRILIDNRTGAALGRSVKLDGAYWRRHARQPVEFAKSVRTLAEMNCKLLLEIGPRPVLTAAALGAWPDPATAPRVIASLRRNTADNRQITEALADAYVLGHLPDFAALRREHAGKLDLPTYPFEHRQYWYRDDRERPNQMQHLGGPRTESIRLLEDGRIDELAAKLGGADGDRQIIDVLTKLAAQHNQQRTTQTIADDRYEFTWEKSPAPLSGADAGAGSWILVVDSTAAAQPLIDALTARGHRHQVVGLPVSDTEEAQLAEALRAAAAGDAALHILNVAAVDTDPEAQSGPSMQTLLRMQHRILGGTRRLFRAAAAAELRSPIWTVTRGAQRVDDTDTVAPDQSSVWGFGRAAALELPQVWGGLADLAEGSAEEWTQLIDRVGATRDSAAKEDQIALRGPAVYVPRLVRRPDLPSGTPLQLRSDAAYLVTGGLGSIGLEVAGYLAAHGAKHLVLTSRRAPSETAQQRIDALSGQHDCEVRVVTADVADAHDVARLLAGIQADLPPLAGVVHAAGENSTTPLSELDDAEVDRVFAGKVWGAWHLSEAAADLKLDFFVNTSSIASVWGGFGQTAYSAANAFLDGLAWRLRARGVAASSVNFGPWSAGMADAESRARLEQRGIRTLSPADALAGLADVMAAAKAQGVIARIDWARFLPLYQQAGRRAFLAELEREIPAELTATTTPSGKTRLVEQLTNAPVQQRKKLLTDYLRDAVAEVTRVDSAEIREDAGFFDLGMDSLMAVELRRRIEQGVGHEIPITLVMDYPRLSDVADYLLTDVLELNVQAPAKTAPAAVTARTDDPIAIVAVSCRFPGAPDPEAFWEVLAGGVDAIREVPEERFDIDEFYDPDPDAPGKTYTRFGGFLDGIDGFDPEFFGISPREAVWIEPQQRLMLETAWEGLERAGYAPASLRGSRTGIFVGVAANEYAHLLSAEPIDKIEPHFITGNALNAISGRVAFALGLEGPAVAIDTACSSALVAVHQACQALHSGDCDMALAGGVNVLLSPVTVIAASRARMLSPVGRCKTFDTSADGYVRSEGCGILVLKRLSDAQRDGDRICAVIPASGLNQDGASSGLTVPNGGAQQRLISSVLGRAGLTGGDVDYLEAHGTGTPLGDPIEVQAAAAAYGGSRDADRPLLMGSVKTNIGHTESASGAAGLIKVVLSLQHELLPQSLHFDNPSPHIPWDSLPVRVVDKAIPWQTNGRPRRAGVSSFGFTGTNAHVLIEEAPAPPAPDETPADSTDTPDTAAAADTTEASDASATAATSDPQSDERSVNVLALSARSPEALVALAQRYEGWLTAHPDADIADVCLTTGTGRSHFEHRAALVVDSIEDARLGLADLAENRTRPGVVRGEHAHHPTTAWLFTGQGSQHPGMARELFDTEPVFAETVTRCADAVKDILAQPLLEVMFATGGEAANTLRHTSYAQPALFAVEMGLARLWQSWGIQPDVVLGHSVGQYAAACVAGVFSLEDGARLMAQRGRLFGSLPEGGRMVAVFADPKQVEEFAGDHPRVSVGAYNGPNTVLSGPGEDLEQIVAKFENEGIRCTWLQTSHAFHSELLDPVLDEFEAFAAQVEFAVPTLPLVCNRTGAVLTAQTPLDAQYWRRHSRQPVQFAESVRTIAALGCSVLMEIGPQPVLTGAAVQVWPEHLAAPRAIVSLRKGIDDRRQIADALAAAYVAGHRPDFATLHAQHGGGLGTARPRRKLELPTYPFQRRRFWPKGGAIAVEGGVGSAGSGILGSGKDLASGDSIYTSRLSVKSQPWLSDHVIYGTVVVPGATYAAMALAAVGTPAHAKDVFFYEPIILPEKSSREVQLTLHPQQEGEWTFQVHSRPYGERGVDWSLNAEGTVAAGLADDPEDPAAENGPIDEAIERLERMRPQELFETFADLELAWGPTWSGSLKSLWLGEGEAIGDILVGAELAEQLGTEPMHPVLMDLCTGVAFPAFPALLAAEQGVNDLFLPLRYGQVTLKEKMPRRFYCRAKWHESALDSETQVFDLEYLDRDGRHLGGVREFTVKRAPREALLRGLGGDATRLLYTLGWHEVPPPAADDEEAAKVSGTWLIAGFDELAAKVPGCIPFDRNTDPELLGQLLTQAHDRGMGYSGVVWRAAAPGAAESSEAESARLEAEIENLLSAVHTVQSGPVKLPNGLWIVTERAVATESGEPVDPVQAALWGFGRTTINEEPALRAKLVDTDGSPEAVQALAGLLATPVDEPEIAVRQGKLLASRLLPWARSGHLAVPHGTDYVLAPTERGAIDNLRITEKEVPAPDEGYVQVRVEAAGLNFRDVLNVLGLYPGDPGPVGGDFAGTVTQLGEGVTGLEVGQRVYGSMQGAFASRFNVPAQFLAPIPDGVSAVEAATIPAAALTVRLAFDWSKLNPGDKVLIHAASGGVGLAAIQMAQKHGAEVYATASTFKRATLRKLGVKYVYDSRTTDFADQILADTDGAGVDVVLNSLTSEGFIEATVRATAKNGRFAEIAKRDIWTPEQMAEVRPDIAYEIVALDTVMFTEPDRIRDLLTEVSQGLADGEWTPLPAEIYPLTEARTAFRRMQQARHIGKIVCQMPTPLAPQPDRSYLITGGLGAIGLHTAAYLAQRGAGDIVLTSRRTPDANAQQVIDDITERYKCRVHVFTADVGNESEVAKLLDRIRAELPPLAGVAHLAGVLDDALLGQQSLERFRTTVVPKAFGAQYLDRLTKDDHLDFFIVSSSVSSLFGSPGQANYATANAFLDGLVAERRAQGLPATGVNFGPWAQGGMASSEAATANISAQGLIPLEPSAALSALAEVVANGTGQAAVLKANWQRAAKVLGSSRPPILDLVLPSAAGEVTGDSEVLKQLLEIPVPQRAGFVTEFLQKEVQNFLRLAQPPAATSRFLDLGTDSLMAIELRNRLHSQFGGKFTLNATAVFDYPTIGGLAEYLVAQLPDAEAPSEPAPAEQTDAEPEPQPEAKPED</sequence>
<accession>A0ABS6KG21</accession>
<reference evidence="10 11" key="1">
    <citation type="journal article" date="2021" name="Sci. Rep.">
        <title>Phenotypic and genomic hallmarks of a novel, potentially pathogenic rapidly growing Mycobacterium species related to the Mycobacterium fortuitum complex.</title>
        <authorList>
            <person name="Gharbi R."/>
            <person name="Khanna V."/>
            <person name="Frigui W."/>
            <person name="Mhenni B."/>
            <person name="Brosch R."/>
            <person name="Mardassi H."/>
        </authorList>
    </citation>
    <scope>NUCLEOTIDE SEQUENCE [LARGE SCALE GENOMIC DNA]</scope>
    <source>
        <strain evidence="10 11">TNTM28</strain>
    </source>
</reference>
<dbReference type="Pfam" id="PF08659">
    <property type="entry name" value="KR"/>
    <property type="match status" value="2"/>
</dbReference>
<evidence type="ECO:0000259" key="9">
    <source>
        <dbReference type="PROSITE" id="PS52019"/>
    </source>
</evidence>
<evidence type="ECO:0000256" key="6">
    <source>
        <dbReference type="SAM" id="MobiDB-lite"/>
    </source>
</evidence>
<dbReference type="InterPro" id="IPR013154">
    <property type="entry name" value="ADH-like_N"/>
</dbReference>
<evidence type="ECO:0000256" key="3">
    <source>
        <dbReference type="ARBA" id="ARBA00022679"/>
    </source>
</evidence>
<dbReference type="InterPro" id="IPR020841">
    <property type="entry name" value="PKS_Beta-ketoAc_synthase_dom"/>
</dbReference>
<dbReference type="PANTHER" id="PTHR43775:SF51">
    <property type="entry name" value="INACTIVE PHENOLPHTHIOCEROL SYNTHESIS POLYKETIDE SYNTHASE TYPE I PKS1-RELATED"/>
    <property type="match status" value="1"/>
</dbReference>